<feature type="chain" id="PRO_5047222941" description="Nuclear transport factor 2 family protein" evidence="1">
    <location>
        <begin position="34"/>
        <end position="169"/>
    </location>
</feature>
<sequence>MKHRSDLLVHPRRGRAWPLAAGLAAAACMPVHAQATAACHRHELQGQRPDAATIQRLERAWSVAFLTGDAALESCLLLPTFTEIFGDGRTGHLSDELALARANQGKHLPIPDFPGEKVLLHGDAAVAYGVSTSKGANGQVRRQWFADYYVWDRGAWHVYFAQQTSIKPR</sequence>
<gene>
    <name evidence="2" type="ORF">ABQJ54_08690</name>
</gene>
<evidence type="ECO:0008006" key="4">
    <source>
        <dbReference type="Google" id="ProtNLM"/>
    </source>
</evidence>
<reference evidence="2 3" key="1">
    <citation type="submission" date="2024-06" db="EMBL/GenBank/DDBJ databases">
        <authorList>
            <person name="Woo H."/>
        </authorList>
    </citation>
    <scope>NUCLEOTIDE SEQUENCE [LARGE SCALE GENOMIC DNA]</scope>
    <source>
        <strain evidence="2 3">Si-c</strain>
    </source>
</reference>
<accession>A0ABV3QDF1</accession>
<keyword evidence="3" id="KW-1185">Reference proteome</keyword>
<dbReference type="InterPro" id="IPR032710">
    <property type="entry name" value="NTF2-like_dom_sf"/>
</dbReference>
<dbReference type="Gene3D" id="3.10.450.50">
    <property type="match status" value="1"/>
</dbReference>
<dbReference type="SUPFAM" id="SSF54427">
    <property type="entry name" value="NTF2-like"/>
    <property type="match status" value="1"/>
</dbReference>
<dbReference type="RefSeq" id="WP_367853898.1">
    <property type="nucleotide sequence ID" value="NZ_JBFOHK010000002.1"/>
</dbReference>
<keyword evidence="1" id="KW-0732">Signal</keyword>
<feature type="signal peptide" evidence="1">
    <location>
        <begin position="1"/>
        <end position="33"/>
    </location>
</feature>
<dbReference type="Proteomes" id="UP001556220">
    <property type="component" value="Unassembled WGS sequence"/>
</dbReference>
<proteinExistence type="predicted"/>
<evidence type="ECO:0000256" key="1">
    <source>
        <dbReference type="SAM" id="SignalP"/>
    </source>
</evidence>
<dbReference type="EMBL" id="JBFOHK010000002">
    <property type="protein sequence ID" value="MEW9571827.1"/>
    <property type="molecule type" value="Genomic_DNA"/>
</dbReference>
<evidence type="ECO:0000313" key="3">
    <source>
        <dbReference type="Proteomes" id="UP001556220"/>
    </source>
</evidence>
<dbReference type="PROSITE" id="PS51257">
    <property type="entry name" value="PROKAR_LIPOPROTEIN"/>
    <property type="match status" value="1"/>
</dbReference>
<comment type="caution">
    <text evidence="2">The sequence shown here is derived from an EMBL/GenBank/DDBJ whole genome shotgun (WGS) entry which is preliminary data.</text>
</comment>
<organism evidence="2 3">
    <name type="scientific">Rhodanobacter lycopersici</name>
    <dbReference type="NCBI Taxonomy" id="3162487"/>
    <lineage>
        <taxon>Bacteria</taxon>
        <taxon>Pseudomonadati</taxon>
        <taxon>Pseudomonadota</taxon>
        <taxon>Gammaproteobacteria</taxon>
        <taxon>Lysobacterales</taxon>
        <taxon>Rhodanobacteraceae</taxon>
        <taxon>Rhodanobacter</taxon>
    </lineage>
</organism>
<name>A0ABV3QDF1_9GAMM</name>
<protein>
    <recommendedName>
        <fullName evidence="4">Nuclear transport factor 2 family protein</fullName>
    </recommendedName>
</protein>
<evidence type="ECO:0000313" key="2">
    <source>
        <dbReference type="EMBL" id="MEW9571827.1"/>
    </source>
</evidence>